<name>A0A1Y1VKS1_9FUNG</name>
<dbReference type="OrthoDB" id="20273at2759"/>
<gene>
    <name evidence="3" type="ORF">BCR36DRAFT_317547</name>
</gene>
<feature type="compositionally biased region" description="Polar residues" evidence="1">
    <location>
        <begin position="1"/>
        <end position="10"/>
    </location>
</feature>
<dbReference type="AlphaFoldDB" id="A0A1Y1VKS1"/>
<feature type="compositionally biased region" description="Basic and acidic residues" evidence="1">
    <location>
        <begin position="474"/>
        <end position="487"/>
    </location>
</feature>
<reference evidence="3 4" key="1">
    <citation type="submission" date="2016-08" db="EMBL/GenBank/DDBJ databases">
        <title>Genomes of anaerobic fungi encode conserved fungal cellulosomes for biomass hydrolysis.</title>
        <authorList>
            <consortium name="DOE Joint Genome Institute"/>
            <person name="Haitjema C.H."/>
            <person name="Gilmore S.P."/>
            <person name="Henske J.K."/>
            <person name="Solomon K.V."/>
            <person name="De Groot R."/>
            <person name="Kuo A."/>
            <person name="Mondo S.J."/>
            <person name="Salamov A.A."/>
            <person name="Labutti K."/>
            <person name="Zhao Z."/>
            <person name="Chiniquy J."/>
            <person name="Barry K."/>
            <person name="Brewer H.M."/>
            <person name="Purvine S.O."/>
            <person name="Wright A.T."/>
            <person name="Boxma B."/>
            <person name="Van Alen T."/>
            <person name="Hackstein J.H."/>
            <person name="Baker S.E."/>
            <person name="Grigoriev I.V."/>
            <person name="O'Malley M.A."/>
        </authorList>
    </citation>
    <scope>NUCLEOTIDE SEQUENCE [LARGE SCALE GENOMIC DNA]</scope>
    <source>
        <strain evidence="4">finn</strain>
    </source>
</reference>
<evidence type="ECO:0000313" key="3">
    <source>
        <dbReference type="EMBL" id="ORX58349.1"/>
    </source>
</evidence>
<feature type="transmembrane region" description="Helical" evidence="2">
    <location>
        <begin position="256"/>
        <end position="276"/>
    </location>
</feature>
<feature type="region of interest" description="Disordered" evidence="1">
    <location>
        <begin position="1"/>
        <end position="66"/>
    </location>
</feature>
<evidence type="ECO:0000256" key="2">
    <source>
        <dbReference type="SAM" id="Phobius"/>
    </source>
</evidence>
<dbReference type="EMBL" id="MCFH01000004">
    <property type="protein sequence ID" value="ORX58349.1"/>
    <property type="molecule type" value="Genomic_DNA"/>
</dbReference>
<reference evidence="3 4" key="2">
    <citation type="submission" date="2016-08" db="EMBL/GenBank/DDBJ databases">
        <title>Pervasive Adenine N6-methylation of Active Genes in Fungi.</title>
        <authorList>
            <consortium name="DOE Joint Genome Institute"/>
            <person name="Mondo S.J."/>
            <person name="Dannebaum R.O."/>
            <person name="Kuo R.C."/>
            <person name="Labutti K."/>
            <person name="Haridas S."/>
            <person name="Kuo A."/>
            <person name="Salamov A."/>
            <person name="Ahrendt S.R."/>
            <person name="Lipzen A."/>
            <person name="Sullivan W."/>
            <person name="Andreopoulos W.B."/>
            <person name="Clum A."/>
            <person name="Lindquist E."/>
            <person name="Daum C."/>
            <person name="Ramamoorthy G.K."/>
            <person name="Gryganskyi A."/>
            <person name="Culley D."/>
            <person name="Magnuson J.K."/>
            <person name="James T.Y."/>
            <person name="O'Malley M.A."/>
            <person name="Stajich J.E."/>
            <person name="Spatafora J.W."/>
            <person name="Visel A."/>
            <person name="Grigoriev I.V."/>
        </authorList>
    </citation>
    <scope>NUCLEOTIDE SEQUENCE [LARGE SCALE GENOMIC DNA]</scope>
    <source>
        <strain evidence="4">finn</strain>
    </source>
</reference>
<proteinExistence type="predicted"/>
<dbReference type="Proteomes" id="UP000193719">
    <property type="component" value="Unassembled WGS sequence"/>
</dbReference>
<comment type="caution">
    <text evidence="3">The sequence shown here is derived from an EMBL/GenBank/DDBJ whole genome shotgun (WGS) entry which is preliminary data.</text>
</comment>
<feature type="region of interest" description="Disordered" evidence="1">
    <location>
        <begin position="461"/>
        <end position="495"/>
    </location>
</feature>
<evidence type="ECO:0000313" key="4">
    <source>
        <dbReference type="Proteomes" id="UP000193719"/>
    </source>
</evidence>
<evidence type="ECO:0008006" key="5">
    <source>
        <dbReference type="Google" id="ProtNLM"/>
    </source>
</evidence>
<keyword evidence="2" id="KW-1133">Transmembrane helix</keyword>
<organism evidence="3 4">
    <name type="scientific">Piromyces finnis</name>
    <dbReference type="NCBI Taxonomy" id="1754191"/>
    <lineage>
        <taxon>Eukaryota</taxon>
        <taxon>Fungi</taxon>
        <taxon>Fungi incertae sedis</taxon>
        <taxon>Chytridiomycota</taxon>
        <taxon>Chytridiomycota incertae sedis</taxon>
        <taxon>Neocallimastigomycetes</taxon>
        <taxon>Neocallimastigales</taxon>
        <taxon>Neocallimastigaceae</taxon>
        <taxon>Piromyces</taxon>
    </lineage>
</organism>
<keyword evidence="2" id="KW-0812">Transmembrane</keyword>
<keyword evidence="4" id="KW-1185">Reference proteome</keyword>
<protein>
    <recommendedName>
        <fullName evidence="5">Late embryogenesis abundant protein LEA-2 subgroup domain-containing protein</fullName>
    </recommendedName>
</protein>
<accession>A0A1Y1VKS1</accession>
<keyword evidence="2" id="KW-0472">Membrane</keyword>
<sequence>MESKGYSNPYGTYDTGYENFIVEHKDNKNIPPTQQPTPPPENNESIQIKIDKKGKGHEKNQSMNYGFIGSTSSNKYSNPYDNNVYGEFVSSSSKKEKGNNKKANKKRASNEQILSDVDVTQAPVNASAAAVAVGAPVVYYTAPTVGTPVATAQQIATVPTVYYTTPVATPVAIQYVNSPNLGYQEGSNSSKSELNKEKGEGRKYISYFADKENVEEDIVKSNDKEKEYQEIMNELGIKPKDKEPKDLKSRILRNQLAISITLLILFVILIILYFVYPRVPDISVKEFTLQEQNAIQYKFPMSVEYREEYIDLNNVTSSDVDSFMRFNLITHFDVRNNNYLPYKFKSLNLDYVLKSEFLKNNVFLGRSFVESISFSTRKNTRMTITTTLEYSSQSMKKDDTFRYLLEKCGITGPGSKMDLDYKVTMKIPVVSIMYHPSYTKSTQFECPFLIDEKFKIIEKKKEDKKDDDDEDNKNDDSKKNDDDDGNKNNDGNNYQ</sequence>
<feature type="compositionally biased region" description="Basic and acidic residues" evidence="1">
    <location>
        <begin position="49"/>
        <end position="60"/>
    </location>
</feature>
<evidence type="ECO:0000256" key="1">
    <source>
        <dbReference type="SAM" id="MobiDB-lite"/>
    </source>
</evidence>